<dbReference type="EMBL" id="BMAT01004896">
    <property type="protein sequence ID" value="GFR82513.1"/>
    <property type="molecule type" value="Genomic_DNA"/>
</dbReference>
<proteinExistence type="predicted"/>
<reference evidence="1 2" key="1">
    <citation type="journal article" date="2021" name="Elife">
        <title>Chloroplast acquisition without the gene transfer in kleptoplastic sea slugs, Plakobranchus ocellatus.</title>
        <authorList>
            <person name="Maeda T."/>
            <person name="Takahashi S."/>
            <person name="Yoshida T."/>
            <person name="Shimamura S."/>
            <person name="Takaki Y."/>
            <person name="Nagai Y."/>
            <person name="Toyoda A."/>
            <person name="Suzuki Y."/>
            <person name="Arimoto A."/>
            <person name="Ishii H."/>
            <person name="Satoh N."/>
            <person name="Nishiyama T."/>
            <person name="Hasebe M."/>
            <person name="Maruyama T."/>
            <person name="Minagawa J."/>
            <person name="Obokata J."/>
            <person name="Shigenobu S."/>
        </authorList>
    </citation>
    <scope>NUCLEOTIDE SEQUENCE [LARGE SCALE GENOMIC DNA]</scope>
</reference>
<evidence type="ECO:0000313" key="1">
    <source>
        <dbReference type="EMBL" id="GFR82513.1"/>
    </source>
</evidence>
<protein>
    <submittedName>
        <fullName evidence="1">Uncharacterized protein</fullName>
    </submittedName>
</protein>
<dbReference type="AlphaFoldDB" id="A0AAV4GAB1"/>
<keyword evidence="2" id="KW-1185">Reference proteome</keyword>
<name>A0AAV4GAB1_9GAST</name>
<organism evidence="1 2">
    <name type="scientific">Elysia marginata</name>
    <dbReference type="NCBI Taxonomy" id="1093978"/>
    <lineage>
        <taxon>Eukaryota</taxon>
        <taxon>Metazoa</taxon>
        <taxon>Spiralia</taxon>
        <taxon>Lophotrochozoa</taxon>
        <taxon>Mollusca</taxon>
        <taxon>Gastropoda</taxon>
        <taxon>Heterobranchia</taxon>
        <taxon>Euthyneura</taxon>
        <taxon>Panpulmonata</taxon>
        <taxon>Sacoglossa</taxon>
        <taxon>Placobranchoidea</taxon>
        <taxon>Plakobranchidae</taxon>
        <taxon>Elysia</taxon>
    </lineage>
</organism>
<evidence type="ECO:0000313" key="2">
    <source>
        <dbReference type="Proteomes" id="UP000762676"/>
    </source>
</evidence>
<dbReference type="Proteomes" id="UP000762676">
    <property type="component" value="Unassembled WGS sequence"/>
</dbReference>
<sequence>MGLNTALSSVFDRNTRSPRFGRLTVPECLLHDPAAATALLSPLTGTGIGGVWFLIRITTATVIAAQSLSRNEQRSP</sequence>
<comment type="caution">
    <text evidence="1">The sequence shown here is derived from an EMBL/GenBank/DDBJ whole genome shotgun (WGS) entry which is preliminary data.</text>
</comment>
<gene>
    <name evidence="1" type="ORF">ElyMa_002364600</name>
</gene>
<accession>A0AAV4GAB1</accession>